<accession>A0ABW8JTY6</accession>
<dbReference type="EMBL" id="JADIKM010000003">
    <property type="protein sequence ID" value="MFK2904572.1"/>
    <property type="molecule type" value="Genomic_DNA"/>
</dbReference>
<name>A0ABW8JTY6_9GAMM</name>
<dbReference type="RefSeq" id="WP_404633217.1">
    <property type="nucleotide sequence ID" value="NZ_JADIKM010000003.1"/>
</dbReference>
<evidence type="ECO:0000313" key="2">
    <source>
        <dbReference type="Proteomes" id="UP001620460"/>
    </source>
</evidence>
<gene>
    <name evidence="1" type="ORF">ISP17_11400</name>
</gene>
<keyword evidence="2" id="KW-1185">Reference proteome</keyword>
<comment type="caution">
    <text evidence="1">The sequence shown here is derived from an EMBL/GenBank/DDBJ whole genome shotgun (WGS) entry which is preliminary data.</text>
</comment>
<proteinExistence type="predicted"/>
<dbReference type="Proteomes" id="UP001620460">
    <property type="component" value="Unassembled WGS sequence"/>
</dbReference>
<evidence type="ECO:0000313" key="1">
    <source>
        <dbReference type="EMBL" id="MFK2904572.1"/>
    </source>
</evidence>
<organism evidence="1 2">
    <name type="scientific">Dyella ginsengisoli</name>
    <dbReference type="NCBI Taxonomy" id="363848"/>
    <lineage>
        <taxon>Bacteria</taxon>
        <taxon>Pseudomonadati</taxon>
        <taxon>Pseudomonadota</taxon>
        <taxon>Gammaproteobacteria</taxon>
        <taxon>Lysobacterales</taxon>
        <taxon>Rhodanobacteraceae</taxon>
        <taxon>Dyella</taxon>
    </lineage>
</organism>
<sequence length="154" mass="16831">MGNPIVTTTSRSWQQITNLAAVLQGISLANGYLTDVGQNIWTTDNQRTDENALGIMLYSGDITSSPAERPAKAEREIEIYAEVAIATDQDDAHQQIHSVIEDVERCVTTYAKAQFAQPSVPTTPLRVGSIKILDRPEGASVIVAVITVLARYFR</sequence>
<protein>
    <submittedName>
        <fullName evidence="1">Uncharacterized protein</fullName>
    </submittedName>
</protein>
<reference evidence="1 2" key="1">
    <citation type="submission" date="2020-10" db="EMBL/GenBank/DDBJ databases">
        <title>Phylogeny of dyella-like bacteria.</title>
        <authorList>
            <person name="Fu J."/>
        </authorList>
    </citation>
    <scope>NUCLEOTIDE SEQUENCE [LARGE SCALE GENOMIC DNA]</scope>
    <source>
        <strain evidence="1 2">Gsoil3046</strain>
    </source>
</reference>